<sequence length="365" mass="40821">MQDQYFKSYEDLEVHRLMLEDEPRTNTYREAICNASNLFKGKVVMDVGAGTGILSLFCAKAGAKKVYAVEASSLAMVLPEIVEANNFSQVIEVIHGKVEEIILDTKVDIIVSEWMGFYLLHESMLESVLYARDKYLVPGGLLFPNRARLYAAPCSLQDLWLKKRSYWTESKYEFDLSPLLLLASQQSAPEIATIPTEGLLSDPQLLWDLDLNTVSQSGLQSFSDRRFFSVESEGPFHGIGLWFTCSFPPAGEGEDPPELSTAPWDEETHWKQTVILLPTEGKLEEGDILGWELNLEKDKDSRAYRIEFNVLDDDEPHGIPCSCGSAKCEIIKHFLNNPNRDSEIPDGNQGGDGDVGEANIAEDNS</sequence>
<dbReference type="Pfam" id="PF06325">
    <property type="entry name" value="PrmA"/>
    <property type="match status" value="1"/>
</dbReference>
<keyword evidence="2 6" id="KW-0489">Methyltransferase</keyword>
<comment type="caution">
    <text evidence="9">The sequence shown here is derived from an EMBL/GenBank/DDBJ whole genome shotgun (WGS) entry which is preliminary data.</text>
</comment>
<dbReference type="GO" id="GO:0032259">
    <property type="term" value="P:methylation"/>
    <property type="evidence" value="ECO:0007669"/>
    <property type="project" value="UniProtKB-KW"/>
</dbReference>
<dbReference type="CDD" id="cd02440">
    <property type="entry name" value="AdoMet_MTases"/>
    <property type="match status" value="1"/>
</dbReference>
<dbReference type="EC" id="2.1.1.319" evidence="1"/>
<dbReference type="EMBL" id="CAJVCH010265354">
    <property type="protein sequence ID" value="CAG7734241.1"/>
    <property type="molecule type" value="Genomic_DNA"/>
</dbReference>
<keyword evidence="10" id="KW-1185">Reference proteome</keyword>
<evidence type="ECO:0000313" key="10">
    <source>
        <dbReference type="Proteomes" id="UP000708208"/>
    </source>
</evidence>
<dbReference type="GO" id="GO:0035241">
    <property type="term" value="F:protein-arginine omega-N monomethyltransferase activity"/>
    <property type="evidence" value="ECO:0007669"/>
    <property type="project" value="TreeGrafter"/>
</dbReference>
<dbReference type="PROSITE" id="PS51678">
    <property type="entry name" value="SAM_MT_PRMT"/>
    <property type="match status" value="1"/>
</dbReference>
<comment type="catalytic activity">
    <reaction evidence="5">
        <text>L-arginyl-[protein] + S-adenosyl-L-methionine = N(omega)-methyl-L-arginyl-[protein] + S-adenosyl-L-homocysteine + H(+)</text>
        <dbReference type="Rhea" id="RHEA:48100"/>
        <dbReference type="Rhea" id="RHEA-COMP:10532"/>
        <dbReference type="Rhea" id="RHEA-COMP:11990"/>
        <dbReference type="ChEBI" id="CHEBI:15378"/>
        <dbReference type="ChEBI" id="CHEBI:29965"/>
        <dbReference type="ChEBI" id="CHEBI:57856"/>
        <dbReference type="ChEBI" id="CHEBI:59789"/>
        <dbReference type="ChEBI" id="CHEBI:65280"/>
    </reaction>
    <physiologicalReaction direction="left-to-right" evidence="5">
        <dbReference type="Rhea" id="RHEA:48101"/>
    </physiologicalReaction>
</comment>
<reference evidence="9" key="1">
    <citation type="submission" date="2021-06" db="EMBL/GenBank/DDBJ databases">
        <authorList>
            <person name="Hodson N. C."/>
            <person name="Mongue J. A."/>
            <person name="Jaron S. K."/>
        </authorList>
    </citation>
    <scope>NUCLEOTIDE SEQUENCE</scope>
</reference>
<organism evidence="9 10">
    <name type="scientific">Allacma fusca</name>
    <dbReference type="NCBI Taxonomy" id="39272"/>
    <lineage>
        <taxon>Eukaryota</taxon>
        <taxon>Metazoa</taxon>
        <taxon>Ecdysozoa</taxon>
        <taxon>Arthropoda</taxon>
        <taxon>Hexapoda</taxon>
        <taxon>Collembola</taxon>
        <taxon>Symphypleona</taxon>
        <taxon>Sminthuridae</taxon>
        <taxon>Allacma</taxon>
    </lineage>
</organism>
<evidence type="ECO:0000259" key="8">
    <source>
        <dbReference type="Pfam" id="PF22528"/>
    </source>
</evidence>
<evidence type="ECO:0000256" key="4">
    <source>
        <dbReference type="ARBA" id="ARBA00022691"/>
    </source>
</evidence>
<evidence type="ECO:0000256" key="6">
    <source>
        <dbReference type="PROSITE-ProRule" id="PRU01015"/>
    </source>
</evidence>
<name>A0A8J2PEF7_9HEXA</name>
<keyword evidence="3 6" id="KW-0808">Transferase</keyword>
<accession>A0A8J2PEF7</accession>
<dbReference type="PANTHER" id="PTHR11006:SF122">
    <property type="entry name" value="ARGININE METHYLTRANSFERASE 8"/>
    <property type="match status" value="1"/>
</dbReference>
<evidence type="ECO:0000256" key="7">
    <source>
        <dbReference type="SAM" id="MobiDB-lite"/>
    </source>
</evidence>
<dbReference type="GO" id="GO:0042054">
    <property type="term" value="F:histone methyltransferase activity"/>
    <property type="evidence" value="ECO:0007669"/>
    <property type="project" value="TreeGrafter"/>
</dbReference>
<dbReference type="Pfam" id="PF22528">
    <property type="entry name" value="PRMT_C"/>
    <property type="match status" value="1"/>
</dbReference>
<dbReference type="GO" id="GO:0005634">
    <property type="term" value="C:nucleus"/>
    <property type="evidence" value="ECO:0007669"/>
    <property type="project" value="TreeGrafter"/>
</dbReference>
<dbReference type="AlphaFoldDB" id="A0A8J2PEF7"/>
<dbReference type="FunFam" id="3.40.50.150:FF:000003">
    <property type="entry name" value="Blast:Protein arginine N-methyltransferase 1"/>
    <property type="match status" value="1"/>
</dbReference>
<evidence type="ECO:0000256" key="2">
    <source>
        <dbReference type="ARBA" id="ARBA00022603"/>
    </source>
</evidence>
<evidence type="ECO:0000256" key="5">
    <source>
        <dbReference type="ARBA" id="ARBA00049303"/>
    </source>
</evidence>
<dbReference type="InterPro" id="IPR055135">
    <property type="entry name" value="PRMT_dom"/>
</dbReference>
<dbReference type="OrthoDB" id="7848332at2759"/>
<protein>
    <recommendedName>
        <fullName evidence="1">type I protein arginine methyltransferase</fullName>
        <ecNumber evidence="1">2.1.1.319</ecNumber>
    </recommendedName>
</protein>
<proteinExistence type="predicted"/>
<feature type="region of interest" description="Disordered" evidence="7">
    <location>
        <begin position="339"/>
        <end position="365"/>
    </location>
</feature>
<evidence type="ECO:0000256" key="3">
    <source>
        <dbReference type="ARBA" id="ARBA00022679"/>
    </source>
</evidence>
<dbReference type="PANTHER" id="PTHR11006">
    <property type="entry name" value="PROTEIN ARGININE N-METHYLTRANSFERASE"/>
    <property type="match status" value="1"/>
</dbReference>
<evidence type="ECO:0000256" key="1">
    <source>
        <dbReference type="ARBA" id="ARBA00011925"/>
    </source>
</evidence>
<dbReference type="Proteomes" id="UP000708208">
    <property type="component" value="Unassembled WGS sequence"/>
</dbReference>
<feature type="domain" description="Protein arginine N-methyltransferase" evidence="8">
    <location>
        <begin position="145"/>
        <end position="306"/>
    </location>
</feature>
<evidence type="ECO:0000313" key="9">
    <source>
        <dbReference type="EMBL" id="CAG7734241.1"/>
    </source>
</evidence>
<dbReference type="GO" id="GO:0035242">
    <property type="term" value="F:protein-arginine omega-N asymmetric methyltransferase activity"/>
    <property type="evidence" value="ECO:0007669"/>
    <property type="project" value="UniProtKB-EC"/>
</dbReference>
<keyword evidence="4 6" id="KW-0949">S-adenosyl-L-methionine</keyword>
<dbReference type="InterPro" id="IPR025799">
    <property type="entry name" value="Arg_MeTrfase"/>
</dbReference>
<gene>
    <name evidence="9" type="ORF">AFUS01_LOCUS22640</name>
</gene>